<evidence type="ECO:0000256" key="19">
    <source>
        <dbReference type="ARBA" id="ARBA00048921"/>
    </source>
</evidence>
<evidence type="ECO:0000256" key="2">
    <source>
        <dbReference type="ARBA" id="ARBA00023002"/>
    </source>
</evidence>
<comment type="catalytic activity">
    <reaction evidence="14">
        <text>resolvin D1 + NAD(+) = 17-oxoresolvin D1 + NADH + H(+)</text>
        <dbReference type="Rhea" id="RHEA:50128"/>
        <dbReference type="ChEBI" id="CHEBI:15378"/>
        <dbReference type="ChEBI" id="CHEBI:57540"/>
        <dbReference type="ChEBI" id="CHEBI:57945"/>
        <dbReference type="ChEBI" id="CHEBI:132079"/>
        <dbReference type="ChEBI" id="CHEBI:132081"/>
    </reaction>
    <physiologicalReaction direction="left-to-right" evidence="14">
        <dbReference type="Rhea" id="RHEA:50129"/>
    </physiologicalReaction>
</comment>
<dbReference type="PRINTS" id="PR00080">
    <property type="entry name" value="SDRFAMILY"/>
</dbReference>
<dbReference type="InterPro" id="IPR020904">
    <property type="entry name" value="Sc_DH/Rdtase_CS"/>
</dbReference>
<comment type="function">
    <text evidence="8">Catalyzes the NAD-dependent dehydrogenation (oxidation) of a broad array of hydroxylated polyunsaturated fatty acids (mainly eicosanoids and docosanoids, including prostaglandins, lipoxins and resolvins), yielding their corresponding keto (oxo) metabolites. Decreases the levels of the pro-proliferative prostaglandins such as prostaglandin E2 (whose activity is increased in cancer because of an increase in the expression of cyclooxygenase 2) and generates oxo-fatty acid products that can profoundly influence cell function by abrogating pro-inflammatory cytokine expression. Converts resolvins E1, D1 and D2 to their oxo products, which represents a mode of resolvin inactivation. Resolvin E1 plays important roles during the resolution phase of acute inflammation, while resolvins D1 and D2 have a unique role in obesity-induced adipose inflammation.</text>
</comment>
<comment type="catalytic activity">
    <reaction evidence="12">
        <text>15-oxo-(5S,6R)-dihydroxy-(7E,9E,11Z)-eicosatrienoate + NADH + H(+) = (5S,6R,15S)-trihydroxy-(7E,9E,11Z)-eicosatrienoate + NAD(+)</text>
        <dbReference type="Rhea" id="RHEA:41596"/>
        <dbReference type="ChEBI" id="CHEBI:15378"/>
        <dbReference type="ChEBI" id="CHEBI:57540"/>
        <dbReference type="ChEBI" id="CHEBI:57945"/>
        <dbReference type="ChEBI" id="CHEBI:78325"/>
        <dbReference type="ChEBI" id="CHEBI:78329"/>
    </reaction>
    <physiologicalReaction direction="left-to-right" evidence="12">
        <dbReference type="Rhea" id="RHEA:41597"/>
    </physiologicalReaction>
</comment>
<evidence type="ECO:0000256" key="6">
    <source>
        <dbReference type="ARBA" id="ARBA00041812"/>
    </source>
</evidence>
<reference evidence="24 25" key="1">
    <citation type="submission" date="2024-02" db="EMBL/GenBank/DDBJ databases">
        <title>Chromosome-scale genome assembly of the rough periwinkle Littorina saxatilis.</title>
        <authorList>
            <person name="De Jode A."/>
            <person name="Faria R."/>
            <person name="Formenti G."/>
            <person name="Sims Y."/>
            <person name="Smith T.P."/>
            <person name="Tracey A."/>
            <person name="Wood J.M.D."/>
            <person name="Zagrodzka Z.B."/>
            <person name="Johannesson K."/>
            <person name="Butlin R.K."/>
            <person name="Leder E.H."/>
        </authorList>
    </citation>
    <scope>NUCLEOTIDE SEQUENCE [LARGE SCALE GENOMIC DNA]</scope>
    <source>
        <strain evidence="24">Snail1</strain>
        <tissue evidence="24">Muscle</tissue>
    </source>
</reference>
<evidence type="ECO:0000256" key="18">
    <source>
        <dbReference type="ARBA" id="ARBA00048739"/>
    </source>
</evidence>
<sequence length="278" mass="30515">MDVKDKGVFLTGGARGLGRGMCQALLEKGAKVLFCDVNADTGRAAEAELQGKYGADHVIFSQCDVTDADQMKASFQRAVSQWGAVDICVNNAGVMDERIWEKMIQTNTMGQIRGSQLALEHMRRDEGGRGGVIVNTVSMAGLIPCHWFPAYCASKHAVVGYTTSWARNPMAGAMGVRWCCLCPVSVNTDMMTSLQEDQIFDMDNFRERAADTMLQPEEVVQAFMRLVEDSDNNGAILEVWRGKGATYRKRQLVDMDGVSNPMVVDNPSQTSLKPSDVK</sequence>
<comment type="catalytic activity">
    <reaction evidence="10">
        <text>resolvin D1 + NAD(+) = 8-oxoresolvin D1 + NADH + H(+)</text>
        <dbReference type="Rhea" id="RHEA:50124"/>
        <dbReference type="ChEBI" id="CHEBI:15378"/>
        <dbReference type="ChEBI" id="CHEBI:57540"/>
        <dbReference type="ChEBI" id="CHEBI:57945"/>
        <dbReference type="ChEBI" id="CHEBI:132079"/>
        <dbReference type="ChEBI" id="CHEBI:132080"/>
    </reaction>
    <physiologicalReaction direction="left-to-right" evidence="10">
        <dbReference type="Rhea" id="RHEA:50125"/>
    </physiologicalReaction>
</comment>
<evidence type="ECO:0000256" key="1">
    <source>
        <dbReference type="ARBA" id="ARBA00006484"/>
    </source>
</evidence>
<evidence type="ECO:0000256" key="5">
    <source>
        <dbReference type="ARBA" id="ARBA00040276"/>
    </source>
</evidence>
<evidence type="ECO:0000313" key="25">
    <source>
        <dbReference type="Proteomes" id="UP001374579"/>
    </source>
</evidence>
<evidence type="ECO:0000256" key="20">
    <source>
        <dbReference type="ARBA" id="ARBA00049151"/>
    </source>
</evidence>
<evidence type="ECO:0000256" key="7">
    <source>
        <dbReference type="ARBA" id="ARBA00042026"/>
    </source>
</evidence>
<comment type="catalytic activity">
    <reaction evidence="11">
        <text>14-hydroxy-(4Z,7Z,10Z,12E,16Z,19Z)-docosahexaenoate + NAD(+) = 14-oxo-(4Z,7Z,10Z,12E,16Z,19Z)-docosahexaenoate + NADH + H(+)</text>
        <dbReference type="Rhea" id="RHEA:48952"/>
        <dbReference type="ChEBI" id="CHEBI:15378"/>
        <dbReference type="ChEBI" id="CHEBI:57540"/>
        <dbReference type="ChEBI" id="CHEBI:57945"/>
        <dbReference type="ChEBI" id="CHEBI:90866"/>
        <dbReference type="ChEBI" id="CHEBI:90867"/>
    </reaction>
    <physiologicalReaction direction="left-to-right" evidence="11">
        <dbReference type="Rhea" id="RHEA:48953"/>
    </physiologicalReaction>
</comment>
<comment type="catalytic activity">
    <reaction evidence="20">
        <text>(15S)-hydroxy-(5Z,8Z,11Z,13E)-eicosatetraenoate + NAD(+) = 15-oxo-(5Z,8Z,11Z,13E)-eicosatetraenoate + NADH + H(+)</text>
        <dbReference type="Rhea" id="RHEA:23260"/>
        <dbReference type="ChEBI" id="CHEBI:15378"/>
        <dbReference type="ChEBI" id="CHEBI:57409"/>
        <dbReference type="ChEBI" id="CHEBI:57410"/>
        <dbReference type="ChEBI" id="CHEBI:57540"/>
        <dbReference type="ChEBI" id="CHEBI:57945"/>
        <dbReference type="EC" id="1.1.1.232"/>
    </reaction>
    <physiologicalReaction direction="left-to-right" evidence="20">
        <dbReference type="Rhea" id="RHEA:23261"/>
    </physiologicalReaction>
</comment>
<feature type="compositionally biased region" description="Polar residues" evidence="23">
    <location>
        <begin position="266"/>
        <end position="278"/>
    </location>
</feature>
<name>A0AAN9GQ98_9CAEN</name>
<comment type="catalytic activity">
    <reaction evidence="16">
        <text>lipoxin A4 + NAD(+) = 15-oxo-(5S,6R)-dihydroxy-(7E,9E,11Z,13E)-eicosatetraenoate + NADH + H(+)</text>
        <dbReference type="Rhea" id="RHEA:41572"/>
        <dbReference type="ChEBI" id="CHEBI:15378"/>
        <dbReference type="ChEBI" id="CHEBI:57540"/>
        <dbReference type="ChEBI" id="CHEBI:57945"/>
        <dbReference type="ChEBI" id="CHEBI:67026"/>
        <dbReference type="ChEBI" id="CHEBI:78311"/>
    </reaction>
    <physiologicalReaction direction="left-to-right" evidence="16">
        <dbReference type="Rhea" id="RHEA:41573"/>
    </physiologicalReaction>
</comment>
<evidence type="ECO:0000256" key="14">
    <source>
        <dbReference type="ARBA" id="ARBA00048170"/>
    </source>
</evidence>
<proteinExistence type="inferred from homology"/>
<keyword evidence="2" id="KW-0560">Oxidoreductase</keyword>
<dbReference type="GO" id="GO:0047034">
    <property type="term" value="F:15-hydroxyicosatetraenoate dehydrogenase activity"/>
    <property type="evidence" value="ECO:0007669"/>
    <property type="project" value="UniProtKB-EC"/>
</dbReference>
<evidence type="ECO:0000256" key="11">
    <source>
        <dbReference type="ARBA" id="ARBA00048008"/>
    </source>
</evidence>
<evidence type="ECO:0000256" key="16">
    <source>
        <dbReference type="ARBA" id="ARBA00048535"/>
    </source>
</evidence>
<evidence type="ECO:0000256" key="10">
    <source>
        <dbReference type="ARBA" id="ARBA00047672"/>
    </source>
</evidence>
<evidence type="ECO:0000256" key="8">
    <source>
        <dbReference type="ARBA" id="ARBA00045705"/>
    </source>
</evidence>
<evidence type="ECO:0000256" key="4">
    <source>
        <dbReference type="ARBA" id="ARBA00039060"/>
    </source>
</evidence>
<feature type="region of interest" description="Disordered" evidence="23">
    <location>
        <begin position="258"/>
        <end position="278"/>
    </location>
</feature>
<dbReference type="GO" id="GO:0005737">
    <property type="term" value="C:cytoplasm"/>
    <property type="evidence" value="ECO:0007669"/>
    <property type="project" value="TreeGrafter"/>
</dbReference>
<comment type="catalytic activity">
    <reaction evidence="19">
        <text>resolvin D2 + NAD(+) = 16-oxoresolvin D2 + NADH + H(+)</text>
        <dbReference type="Rhea" id="RHEA:53588"/>
        <dbReference type="ChEBI" id="CHEBI:15378"/>
        <dbReference type="ChEBI" id="CHEBI:57540"/>
        <dbReference type="ChEBI" id="CHEBI:57945"/>
        <dbReference type="ChEBI" id="CHEBI:133367"/>
        <dbReference type="ChEBI" id="CHEBI:137498"/>
    </reaction>
    <physiologicalReaction direction="left-to-right" evidence="19">
        <dbReference type="Rhea" id="RHEA:53589"/>
    </physiologicalReaction>
</comment>
<comment type="catalytic activity">
    <reaction evidence="15">
        <text>resolvin D2 + NAD(+) = 7-oxoresolvin D2 + NADH + H(+)</text>
        <dbReference type="Rhea" id="RHEA:53584"/>
        <dbReference type="ChEBI" id="CHEBI:15378"/>
        <dbReference type="ChEBI" id="CHEBI:57540"/>
        <dbReference type="ChEBI" id="CHEBI:57945"/>
        <dbReference type="ChEBI" id="CHEBI:133367"/>
        <dbReference type="ChEBI" id="CHEBI:137497"/>
    </reaction>
    <physiologicalReaction direction="left-to-right" evidence="15">
        <dbReference type="Rhea" id="RHEA:53585"/>
    </physiologicalReaction>
</comment>
<dbReference type="PANTHER" id="PTHR44229:SF4">
    <property type="entry name" value="15-HYDROXYPROSTAGLANDIN DEHYDROGENASE [NAD(+)]"/>
    <property type="match status" value="1"/>
</dbReference>
<evidence type="ECO:0000256" key="22">
    <source>
        <dbReference type="RuleBase" id="RU000363"/>
    </source>
</evidence>
<dbReference type="InterPro" id="IPR036291">
    <property type="entry name" value="NAD(P)-bd_dom_sf"/>
</dbReference>
<comment type="similarity">
    <text evidence="1 22">Belongs to the short-chain dehydrogenases/reductases (SDR) family.</text>
</comment>
<dbReference type="FunFam" id="3.40.50.720:FF:000149">
    <property type="entry name" value="15-hydroxyprostaglandin dehydrogenase [NAD(+)]"/>
    <property type="match status" value="1"/>
</dbReference>
<dbReference type="EC" id="1.1.1.141" evidence="3"/>
<comment type="catalytic activity">
    <reaction evidence="9">
        <text>prostaglandin E1 + NAD(+) = 15-oxoprostaglandin E1 + NADH + H(+)</text>
        <dbReference type="Rhea" id="RHEA:16477"/>
        <dbReference type="ChEBI" id="CHEBI:15378"/>
        <dbReference type="ChEBI" id="CHEBI:57397"/>
        <dbReference type="ChEBI" id="CHEBI:57401"/>
        <dbReference type="ChEBI" id="CHEBI:57540"/>
        <dbReference type="ChEBI" id="CHEBI:57945"/>
    </reaction>
    <physiologicalReaction direction="left-to-right" evidence="9">
        <dbReference type="Rhea" id="RHEA:16478"/>
    </physiologicalReaction>
</comment>
<dbReference type="PROSITE" id="PS00061">
    <property type="entry name" value="ADH_SHORT"/>
    <property type="match status" value="1"/>
</dbReference>
<accession>A0AAN9GQ98</accession>
<dbReference type="InterPro" id="IPR002347">
    <property type="entry name" value="SDR_fam"/>
</dbReference>
<dbReference type="PRINTS" id="PR00081">
    <property type="entry name" value="GDHRDH"/>
</dbReference>
<evidence type="ECO:0000313" key="24">
    <source>
        <dbReference type="EMBL" id="KAK7116853.1"/>
    </source>
</evidence>
<dbReference type="AlphaFoldDB" id="A0AAN9GQ98"/>
<evidence type="ECO:0000256" key="15">
    <source>
        <dbReference type="ARBA" id="ARBA00048393"/>
    </source>
</evidence>
<evidence type="ECO:0000256" key="17">
    <source>
        <dbReference type="ARBA" id="ARBA00048611"/>
    </source>
</evidence>
<dbReference type="PANTHER" id="PTHR44229">
    <property type="entry name" value="15-HYDROXYPROSTAGLANDIN DEHYDROGENASE [NAD(+)]"/>
    <property type="match status" value="1"/>
</dbReference>
<dbReference type="Pfam" id="PF00106">
    <property type="entry name" value="adh_short"/>
    <property type="match status" value="1"/>
</dbReference>
<evidence type="ECO:0000256" key="3">
    <source>
        <dbReference type="ARBA" id="ARBA00038968"/>
    </source>
</evidence>
<comment type="catalytic activity">
    <reaction evidence="13">
        <text>(11R)-hydroxy-(5Z,8Z,12E,14Z)-eicosatetraenoate + NAD(+) = 11-oxo-(5Z,8Z,12E,14Z)-eicosatetraenoate + NADH + H(+)</text>
        <dbReference type="Rhea" id="RHEA:48640"/>
        <dbReference type="ChEBI" id="CHEBI:15378"/>
        <dbReference type="ChEBI" id="CHEBI:57540"/>
        <dbReference type="ChEBI" id="CHEBI:57945"/>
        <dbReference type="ChEBI" id="CHEBI:78836"/>
        <dbReference type="ChEBI" id="CHEBI:90697"/>
    </reaction>
    <physiologicalReaction direction="left-to-right" evidence="13">
        <dbReference type="Rhea" id="RHEA:48641"/>
    </physiologicalReaction>
</comment>
<comment type="catalytic activity">
    <reaction evidence="17">
        <text>prostaglandin A1 + NAD(+) = 15-oxo-prostaglandin A1 + NADH + H(+)</text>
        <dbReference type="Rhea" id="RHEA:41263"/>
        <dbReference type="ChEBI" id="CHEBI:15378"/>
        <dbReference type="ChEBI" id="CHEBI:57398"/>
        <dbReference type="ChEBI" id="CHEBI:57540"/>
        <dbReference type="ChEBI" id="CHEBI:57945"/>
        <dbReference type="ChEBI" id="CHEBI:85072"/>
    </reaction>
    <physiologicalReaction direction="left-to-right" evidence="17">
        <dbReference type="Rhea" id="RHEA:41264"/>
    </physiologicalReaction>
</comment>
<evidence type="ECO:0000256" key="13">
    <source>
        <dbReference type="ARBA" id="ARBA00048144"/>
    </source>
</evidence>
<keyword evidence="25" id="KW-1185">Reference proteome</keyword>
<dbReference type="GO" id="GO:0016404">
    <property type="term" value="F:15-hydroxyprostaglandin dehydrogenase (NAD+) activity"/>
    <property type="evidence" value="ECO:0007669"/>
    <property type="project" value="UniProtKB-EC"/>
</dbReference>
<dbReference type="EC" id="1.1.1.232" evidence="4"/>
<evidence type="ECO:0000256" key="23">
    <source>
        <dbReference type="SAM" id="MobiDB-lite"/>
    </source>
</evidence>
<dbReference type="EMBL" id="JBAMIC010000001">
    <property type="protein sequence ID" value="KAK7116853.1"/>
    <property type="molecule type" value="Genomic_DNA"/>
</dbReference>
<evidence type="ECO:0000256" key="21">
    <source>
        <dbReference type="ARBA" id="ARBA00049188"/>
    </source>
</evidence>
<comment type="caution">
    <text evidence="24">The sequence shown here is derived from an EMBL/GenBank/DDBJ whole genome shotgun (WGS) entry which is preliminary data.</text>
</comment>
<evidence type="ECO:0000256" key="12">
    <source>
        <dbReference type="ARBA" id="ARBA00048140"/>
    </source>
</evidence>
<comment type="catalytic activity">
    <reaction evidence="18">
        <text>prostaglandin E2 + NAD(+) = 15-oxoprostaglandin E2 + NADH + H(+)</text>
        <dbReference type="Rhea" id="RHEA:11876"/>
        <dbReference type="ChEBI" id="CHEBI:15378"/>
        <dbReference type="ChEBI" id="CHEBI:57400"/>
        <dbReference type="ChEBI" id="CHEBI:57540"/>
        <dbReference type="ChEBI" id="CHEBI:57945"/>
        <dbReference type="ChEBI" id="CHEBI:606564"/>
        <dbReference type="EC" id="1.1.1.141"/>
    </reaction>
    <physiologicalReaction direction="left-to-right" evidence="18">
        <dbReference type="Rhea" id="RHEA:11877"/>
    </physiologicalReaction>
</comment>
<dbReference type="Gene3D" id="3.40.50.720">
    <property type="entry name" value="NAD(P)-binding Rossmann-like Domain"/>
    <property type="match status" value="1"/>
</dbReference>
<dbReference type="Proteomes" id="UP001374579">
    <property type="component" value="Unassembled WGS sequence"/>
</dbReference>
<evidence type="ECO:0000256" key="9">
    <source>
        <dbReference type="ARBA" id="ARBA00047325"/>
    </source>
</evidence>
<gene>
    <name evidence="24" type="ORF">V1264_002463</name>
</gene>
<protein>
    <recommendedName>
        <fullName evidence="5">15-hydroxyprostaglandin dehydrogenase [NAD(+)]</fullName>
        <ecNumber evidence="3">1.1.1.141</ecNumber>
        <ecNumber evidence="4">1.1.1.232</ecNumber>
    </recommendedName>
    <alternativeName>
        <fullName evidence="7">Eicosanoid/docosanoid dehydrogenase [NAD(+)]</fullName>
    </alternativeName>
    <alternativeName>
        <fullName evidence="6">Prostaglandin dehydrogenase 1</fullName>
    </alternativeName>
</protein>
<dbReference type="SUPFAM" id="SSF51735">
    <property type="entry name" value="NAD(P)-binding Rossmann-fold domains"/>
    <property type="match status" value="1"/>
</dbReference>
<comment type="catalytic activity">
    <reaction evidence="21">
        <text>resolvin E1 + NAD(+) = 18-oxo-resolvin E1 + NADH + H(+)</text>
        <dbReference type="Rhea" id="RHEA:49244"/>
        <dbReference type="ChEBI" id="CHEBI:15378"/>
        <dbReference type="ChEBI" id="CHEBI:57540"/>
        <dbReference type="ChEBI" id="CHEBI:57945"/>
        <dbReference type="ChEBI" id="CHEBI:91000"/>
        <dbReference type="ChEBI" id="CHEBI:91001"/>
    </reaction>
    <physiologicalReaction direction="left-to-right" evidence="21">
        <dbReference type="Rhea" id="RHEA:49245"/>
    </physiologicalReaction>
</comment>
<organism evidence="24 25">
    <name type="scientific">Littorina saxatilis</name>
    <dbReference type="NCBI Taxonomy" id="31220"/>
    <lineage>
        <taxon>Eukaryota</taxon>
        <taxon>Metazoa</taxon>
        <taxon>Spiralia</taxon>
        <taxon>Lophotrochozoa</taxon>
        <taxon>Mollusca</taxon>
        <taxon>Gastropoda</taxon>
        <taxon>Caenogastropoda</taxon>
        <taxon>Littorinimorpha</taxon>
        <taxon>Littorinoidea</taxon>
        <taxon>Littorinidae</taxon>
        <taxon>Littorina</taxon>
    </lineage>
</organism>